<name>A0AAN8XG45_HALRR</name>
<feature type="region of interest" description="Disordered" evidence="7">
    <location>
        <begin position="405"/>
        <end position="431"/>
    </location>
</feature>
<evidence type="ECO:0000313" key="13">
    <source>
        <dbReference type="Proteomes" id="UP001381693"/>
    </source>
</evidence>
<dbReference type="EMBL" id="JAXCGZ010002641">
    <property type="protein sequence ID" value="KAK7083697.1"/>
    <property type="molecule type" value="Genomic_DNA"/>
</dbReference>
<organism evidence="12 13">
    <name type="scientific">Halocaridina rubra</name>
    <name type="common">Hawaiian red shrimp</name>
    <dbReference type="NCBI Taxonomy" id="373956"/>
    <lineage>
        <taxon>Eukaryota</taxon>
        <taxon>Metazoa</taxon>
        <taxon>Ecdysozoa</taxon>
        <taxon>Arthropoda</taxon>
        <taxon>Crustacea</taxon>
        <taxon>Multicrustacea</taxon>
        <taxon>Malacostraca</taxon>
        <taxon>Eumalacostraca</taxon>
        <taxon>Eucarida</taxon>
        <taxon>Decapoda</taxon>
        <taxon>Pleocyemata</taxon>
        <taxon>Caridea</taxon>
        <taxon>Atyoidea</taxon>
        <taxon>Atyidae</taxon>
        <taxon>Halocaridina</taxon>
    </lineage>
</organism>
<feature type="binding site" evidence="6">
    <location>
        <position position="742"/>
    </location>
    <ligand>
        <name>substrate</name>
    </ligand>
</feature>
<feature type="signal peptide" evidence="9">
    <location>
        <begin position="1"/>
        <end position="24"/>
    </location>
</feature>
<dbReference type="GO" id="GO:0005886">
    <property type="term" value="C:plasma membrane"/>
    <property type="evidence" value="ECO:0007669"/>
    <property type="project" value="TreeGrafter"/>
</dbReference>
<dbReference type="InterPro" id="IPR000242">
    <property type="entry name" value="PTP_cat"/>
</dbReference>
<dbReference type="GO" id="GO:0048666">
    <property type="term" value="P:neuron development"/>
    <property type="evidence" value="ECO:0007669"/>
    <property type="project" value="UniProtKB-ARBA"/>
</dbReference>
<dbReference type="Proteomes" id="UP001381693">
    <property type="component" value="Unassembled WGS sequence"/>
</dbReference>
<evidence type="ECO:0000256" key="3">
    <source>
        <dbReference type="ARBA" id="ARBA00022801"/>
    </source>
</evidence>
<dbReference type="SUPFAM" id="SSF52799">
    <property type="entry name" value="(Phosphotyrosine protein) phosphatases II"/>
    <property type="match status" value="1"/>
</dbReference>
<dbReference type="PROSITE" id="PS50055">
    <property type="entry name" value="TYR_PHOSPHATASE_PTP"/>
    <property type="match status" value="1"/>
</dbReference>
<dbReference type="PRINTS" id="PR00700">
    <property type="entry name" value="PRTYPHPHTASE"/>
</dbReference>
<proteinExistence type="predicted"/>
<dbReference type="Pfam" id="PF00102">
    <property type="entry name" value="Y_phosphatase"/>
    <property type="match status" value="1"/>
</dbReference>
<evidence type="ECO:0000256" key="9">
    <source>
        <dbReference type="SAM" id="SignalP"/>
    </source>
</evidence>
<reference evidence="12 13" key="1">
    <citation type="submission" date="2023-11" db="EMBL/GenBank/DDBJ databases">
        <title>Halocaridina rubra genome assembly.</title>
        <authorList>
            <person name="Smith C."/>
        </authorList>
    </citation>
    <scope>NUCLEOTIDE SEQUENCE [LARGE SCALE GENOMIC DNA]</scope>
    <source>
        <strain evidence="12">EP-1</strain>
        <tissue evidence="12">Whole</tissue>
    </source>
</reference>
<dbReference type="InterPro" id="IPR029021">
    <property type="entry name" value="Prot-tyrosine_phosphatase-like"/>
</dbReference>
<feature type="region of interest" description="Disordered" evidence="7">
    <location>
        <begin position="32"/>
        <end position="67"/>
    </location>
</feature>
<accession>A0AAN8XG45</accession>
<dbReference type="AlphaFoldDB" id="A0AAN8XG45"/>
<dbReference type="PROSITE" id="PS50056">
    <property type="entry name" value="TYR_PHOSPHATASE_2"/>
    <property type="match status" value="1"/>
</dbReference>
<feature type="binding site" evidence="6">
    <location>
        <begin position="698"/>
        <end position="704"/>
    </location>
    <ligand>
        <name>substrate</name>
    </ligand>
</feature>
<feature type="transmembrane region" description="Helical" evidence="8">
    <location>
        <begin position="371"/>
        <end position="389"/>
    </location>
</feature>
<keyword evidence="2" id="KW-0597">Phosphoprotein</keyword>
<dbReference type="CDD" id="cd14547">
    <property type="entry name" value="PTPc-KIM"/>
    <property type="match status" value="1"/>
</dbReference>
<keyword evidence="3" id="KW-0378">Hydrolase</keyword>
<dbReference type="PROSITE" id="PS00383">
    <property type="entry name" value="TYR_PHOSPHATASE_1"/>
    <property type="match status" value="1"/>
</dbReference>
<dbReference type="Gene3D" id="3.90.190.10">
    <property type="entry name" value="Protein tyrosine phosphatase superfamily"/>
    <property type="match status" value="1"/>
</dbReference>
<evidence type="ECO:0000256" key="8">
    <source>
        <dbReference type="SAM" id="Phobius"/>
    </source>
</evidence>
<keyword evidence="8" id="KW-0812">Transmembrane</keyword>
<keyword evidence="13" id="KW-1185">Reference proteome</keyword>
<evidence type="ECO:0000313" key="12">
    <source>
        <dbReference type="EMBL" id="KAK7083697.1"/>
    </source>
</evidence>
<feature type="region of interest" description="Disordered" evidence="7">
    <location>
        <begin position="123"/>
        <end position="143"/>
    </location>
</feature>
<sequence length="769" mass="85975">MMGRNRWTMLQAVTFILYSALTDANPMLAPTSSWSGSLKGRTSGLENPEQYPRGNMGNIPRTLNFPPSTPEDRYIMNSRHQYQYGNYQHHIDAKPHSLDYDLEAPYQREVNLYEYSYTESSNYNDQSKNYNGGASRPMNNEGGRIPRRYGERVWWPPVPIPVLSRGASYIGRSSTQQRIERPLNNPESGDIGRYHYGAQEEGSMSGTDHRASRDRGFDLHNDSLIGMVRVQKSLQPSRDASRRQFAVVQSIEPTTSEPEKQRGFDSLLKMMTEADEEGDADSNSVDFNDHRYMKNQISENPNEIQDNYKQNIKTGNNSRQINSNMTNGANSSASNLISKTDSSAIEEIAQVEHLPRVGDAGEPSTPVTTTAVLGSIMLMIIIVMVMVALRVQWRERVKDAEDWGVRSPTVQPPTPAATSVGPSMSPSHLDPLNHLQAEPVRIKAKGLLERRGSNTSLTLELAPNCPPPEVSSPPRHCTPEEFLSTAGNRMSRRQLRNCLCETRLLHAEFWEVPLNHPDKCDVPGSGAKNRYRTVLPNEGTRVHLGGDDPINDYINANYVRGYDGEEKAYIVTQGPLAHTVVDLWSLVLQEKAPAVVMITRLKEKRRVKCEPYIPAFSATYGAITVTVKQVIQKNGYTIRQIVLQRGETMHETLHFWYTAWPDHKTPTEPDQLLAMAVQVDHIRKSGEGGTRGPVVVHCSAGIGRSGCFVAISIAINQLLEEDCVDILGILCQMRLDRGGMVQTGEQYEFIHRAVALYEATLPIVCSSGK</sequence>
<dbReference type="EC" id="3.1.3.48" evidence="1"/>
<dbReference type="PRINTS" id="PR01778">
    <property type="entry name" value="KIMPTPASE"/>
</dbReference>
<evidence type="ECO:0000256" key="1">
    <source>
        <dbReference type="ARBA" id="ARBA00013064"/>
    </source>
</evidence>
<gene>
    <name evidence="12" type="ORF">SK128_010909</name>
</gene>
<evidence type="ECO:0000259" key="11">
    <source>
        <dbReference type="PROSITE" id="PS50056"/>
    </source>
</evidence>
<dbReference type="InterPro" id="IPR008356">
    <property type="entry name" value="Tyr_Pase_KIM-con"/>
</dbReference>
<evidence type="ECO:0000256" key="2">
    <source>
        <dbReference type="ARBA" id="ARBA00022553"/>
    </source>
</evidence>
<evidence type="ECO:0000256" key="7">
    <source>
        <dbReference type="SAM" id="MobiDB-lite"/>
    </source>
</evidence>
<dbReference type="PANTHER" id="PTHR46198">
    <property type="entry name" value="PROTEIN-TYROSINE-PHOSPHATASE"/>
    <property type="match status" value="1"/>
</dbReference>
<dbReference type="GO" id="GO:0004725">
    <property type="term" value="F:protein tyrosine phosphatase activity"/>
    <property type="evidence" value="ECO:0007669"/>
    <property type="project" value="UniProtKB-EC"/>
</dbReference>
<comment type="caution">
    <text evidence="12">The sequence shown here is derived from an EMBL/GenBank/DDBJ whole genome shotgun (WGS) entry which is preliminary data.</text>
</comment>
<evidence type="ECO:0000256" key="5">
    <source>
        <dbReference type="PIRSR" id="PIRSR608356-50"/>
    </source>
</evidence>
<protein>
    <recommendedName>
        <fullName evidence="1">protein-tyrosine-phosphatase</fullName>
        <ecNumber evidence="1">3.1.3.48</ecNumber>
    </recommendedName>
</protein>
<evidence type="ECO:0000256" key="6">
    <source>
        <dbReference type="PIRSR" id="PIRSR608356-51"/>
    </source>
</evidence>
<feature type="domain" description="Tyrosine-protein phosphatase" evidence="10">
    <location>
        <begin position="528"/>
        <end position="757"/>
    </location>
</feature>
<keyword evidence="4" id="KW-0904">Protein phosphatase</keyword>
<dbReference type="InterPro" id="IPR016130">
    <property type="entry name" value="Tyr_Pase_AS"/>
</dbReference>
<dbReference type="GO" id="GO:0030054">
    <property type="term" value="C:cell junction"/>
    <property type="evidence" value="ECO:0007669"/>
    <property type="project" value="TreeGrafter"/>
</dbReference>
<feature type="domain" description="Tyrosine specific protein phosphatases" evidence="11">
    <location>
        <begin position="673"/>
        <end position="748"/>
    </location>
</feature>
<dbReference type="GO" id="GO:0005829">
    <property type="term" value="C:cytosol"/>
    <property type="evidence" value="ECO:0007669"/>
    <property type="project" value="TreeGrafter"/>
</dbReference>
<evidence type="ECO:0000256" key="4">
    <source>
        <dbReference type="ARBA" id="ARBA00022912"/>
    </source>
</evidence>
<dbReference type="SMART" id="SM00194">
    <property type="entry name" value="PTPc"/>
    <property type="match status" value="1"/>
</dbReference>
<dbReference type="PANTHER" id="PTHR46198:SF4">
    <property type="entry name" value="PROTEIN-TYROSINE-PHOSPHATASE"/>
    <property type="match status" value="1"/>
</dbReference>
<dbReference type="GO" id="GO:0019901">
    <property type="term" value="F:protein kinase binding"/>
    <property type="evidence" value="ECO:0007669"/>
    <property type="project" value="TreeGrafter"/>
</dbReference>
<feature type="compositionally biased region" description="Polar residues" evidence="7">
    <location>
        <begin position="416"/>
        <end position="426"/>
    </location>
</feature>
<feature type="binding site" evidence="6">
    <location>
        <position position="662"/>
    </location>
    <ligand>
        <name>substrate</name>
    </ligand>
</feature>
<dbReference type="InterPro" id="IPR003595">
    <property type="entry name" value="Tyr_Pase_cat"/>
</dbReference>
<dbReference type="SMART" id="SM00404">
    <property type="entry name" value="PTPc_motif"/>
    <property type="match status" value="1"/>
</dbReference>
<evidence type="ECO:0000259" key="10">
    <source>
        <dbReference type="PROSITE" id="PS50055"/>
    </source>
</evidence>
<keyword evidence="9" id="KW-0732">Signal</keyword>
<feature type="active site" description="Phosphocysteine intermediate" evidence="5">
    <location>
        <position position="698"/>
    </location>
</feature>
<keyword evidence="8" id="KW-0472">Membrane</keyword>
<keyword evidence="8" id="KW-1133">Transmembrane helix</keyword>
<dbReference type="GO" id="GO:0007165">
    <property type="term" value="P:signal transduction"/>
    <property type="evidence" value="ECO:0007669"/>
    <property type="project" value="TreeGrafter"/>
</dbReference>
<dbReference type="InterPro" id="IPR000387">
    <property type="entry name" value="Tyr_Pase_dom"/>
</dbReference>
<feature type="chain" id="PRO_5043014901" description="protein-tyrosine-phosphatase" evidence="9">
    <location>
        <begin position="25"/>
        <end position="769"/>
    </location>
</feature>